<proteinExistence type="predicted"/>
<gene>
    <name evidence="2" type="ORF">Q5716_09295</name>
</gene>
<keyword evidence="3" id="KW-1185">Reference proteome</keyword>
<comment type="caution">
    <text evidence="2">The sequence shown here is derived from an EMBL/GenBank/DDBJ whole genome shotgun (WGS) entry which is preliminary data.</text>
</comment>
<dbReference type="EMBL" id="JAUQUB010000001">
    <property type="protein sequence ID" value="MDO7882416.1"/>
    <property type="molecule type" value="Genomic_DNA"/>
</dbReference>
<sequence>MKRYVLTAAGLLFGSVVLAGCAVAATPTTVTGVDSGSTASPTVVVDATLTADAVLADNEDSTTVNDDEWSLDSATAVDLSSPSATDGVSVDGSTLTITAAGTFVLSGDLDGQVVVASPDDAVVAIVLSDASITSSGGPAIWVQSADDVVISLEGDSSVSDASSYADDADANAAVFSEADLTFSGSGSLTVSGNGGDGITSEDDLVVLSGSITVEAADDALRGKDSLVVKGGELTLTAGGDALLSDNEEDATRGYVWVDDGTLVATAGDDGIDAVTDVVLTGGSLTLDATGKGVKAGVYLVAEGTEASVTAQDDALHSNGAIHLNLGTVALASGDDGLHADSAIVIDGGSLTVSQSYEGIEAPSITINDGDVTVKASDDGINASGNATASEGGGMGGGMGDTGELLTIAGGTVLISAEGDGFDSNGSAVVSGGTLVVNGPTNDGNGALDVNGILTVSGGTVFAIGSAGMAVSPDASSPQSWISATVSGTAGDVVQVLDSTGAVVYEYTAEKAFSSVVFSSSVLADGANYSVTVNGSSAVTVTEGTAAAGSGGPGGGGMRP</sequence>
<feature type="signal peptide" evidence="1">
    <location>
        <begin position="1"/>
        <end position="24"/>
    </location>
</feature>
<evidence type="ECO:0000313" key="2">
    <source>
        <dbReference type="EMBL" id="MDO7882416.1"/>
    </source>
</evidence>
<dbReference type="PROSITE" id="PS51257">
    <property type="entry name" value="PROKAR_LIPOPROTEIN"/>
    <property type="match status" value="1"/>
</dbReference>
<dbReference type="Proteomes" id="UP001241072">
    <property type="component" value="Unassembled WGS sequence"/>
</dbReference>
<organism evidence="2 3">
    <name type="scientific">Antiquaquibacter soli</name>
    <dbReference type="NCBI Taxonomy" id="3064523"/>
    <lineage>
        <taxon>Bacteria</taxon>
        <taxon>Bacillati</taxon>
        <taxon>Actinomycetota</taxon>
        <taxon>Actinomycetes</taxon>
        <taxon>Micrococcales</taxon>
        <taxon>Microbacteriaceae</taxon>
        <taxon>Antiquaquibacter</taxon>
    </lineage>
</organism>
<name>A0ABT9BRJ1_9MICO</name>
<dbReference type="RefSeq" id="WP_305002792.1">
    <property type="nucleotide sequence ID" value="NZ_JAUQUB010000001.1"/>
</dbReference>
<evidence type="ECO:0000256" key="1">
    <source>
        <dbReference type="SAM" id="SignalP"/>
    </source>
</evidence>
<reference evidence="2 3" key="1">
    <citation type="submission" date="2023-07" db="EMBL/GenBank/DDBJ databases">
        <title>Protaetiibacter sp. nov WY-16 isolated from soil.</title>
        <authorList>
            <person name="Liu B."/>
            <person name="Wan Y."/>
        </authorList>
    </citation>
    <scope>NUCLEOTIDE SEQUENCE [LARGE SCALE GENOMIC DNA]</scope>
    <source>
        <strain evidence="2 3">WY-16</strain>
    </source>
</reference>
<feature type="chain" id="PRO_5045487672" evidence="1">
    <location>
        <begin position="25"/>
        <end position="559"/>
    </location>
</feature>
<keyword evidence="1" id="KW-0732">Signal</keyword>
<evidence type="ECO:0000313" key="3">
    <source>
        <dbReference type="Proteomes" id="UP001241072"/>
    </source>
</evidence>
<accession>A0ABT9BRJ1</accession>
<protein>
    <submittedName>
        <fullName evidence="2">Carbohydrate-binding domain-containing protein</fullName>
    </submittedName>
</protein>
<dbReference type="Pfam" id="PF14262">
    <property type="entry name" value="Cthe_2159"/>
    <property type="match status" value="1"/>
</dbReference>
<dbReference type="InterPro" id="IPR025584">
    <property type="entry name" value="Cthe_2159"/>
</dbReference>